<accession>A0A645DHA0</accession>
<sequence>MNVLLDAGVAVVGGQVAACAKGNHHAADGQGFGSCPSACSHASVIGTNDGGGSDRLYLVACGAVQRDRAAGGEQRLAVEGHGPAVGICTGQIEFPEIAQVVARIDHIGLAVAVQIHQRGRGQAVVGGIAATWGSCVGGNRDELQLFVAIQVLNQKHRALLGAVIAIAHHYCPAAIVHARDLRGFLQAGGVAVWAGGDIANICVISYGCGAGLHRSTGERAAIGCGFAIAASTVFHHRCCGKARPGGTARIGHV</sequence>
<proteinExistence type="predicted"/>
<evidence type="ECO:0000313" key="1">
    <source>
        <dbReference type="EMBL" id="MPM88854.1"/>
    </source>
</evidence>
<name>A0A645DHA0_9ZZZZ</name>
<comment type="caution">
    <text evidence="1">The sequence shown here is derived from an EMBL/GenBank/DDBJ whole genome shotgun (WGS) entry which is preliminary data.</text>
</comment>
<protein>
    <submittedName>
        <fullName evidence="1">Uncharacterized protein</fullName>
    </submittedName>
</protein>
<reference evidence="1" key="1">
    <citation type="submission" date="2019-08" db="EMBL/GenBank/DDBJ databases">
        <authorList>
            <person name="Kucharzyk K."/>
            <person name="Murdoch R.W."/>
            <person name="Higgins S."/>
            <person name="Loffler F."/>
        </authorList>
    </citation>
    <scope>NUCLEOTIDE SEQUENCE</scope>
</reference>
<organism evidence="1">
    <name type="scientific">bioreactor metagenome</name>
    <dbReference type="NCBI Taxonomy" id="1076179"/>
    <lineage>
        <taxon>unclassified sequences</taxon>
        <taxon>metagenomes</taxon>
        <taxon>ecological metagenomes</taxon>
    </lineage>
</organism>
<gene>
    <name evidence="1" type="ORF">SDC9_135958</name>
</gene>
<dbReference type="EMBL" id="VSSQ01036386">
    <property type="protein sequence ID" value="MPM88854.1"/>
    <property type="molecule type" value="Genomic_DNA"/>
</dbReference>
<dbReference type="AlphaFoldDB" id="A0A645DHA0"/>